<dbReference type="InterPro" id="IPR013164">
    <property type="entry name" value="Cadherin_N"/>
</dbReference>
<dbReference type="AlphaFoldDB" id="A0A401NYG9"/>
<keyword evidence="17" id="KW-1185">Reference proteome</keyword>
<dbReference type="FunFam" id="2.60.40.60:FF:000002">
    <property type="entry name" value="Protocadherin alpha 2"/>
    <property type="match status" value="1"/>
</dbReference>
<evidence type="ECO:0000256" key="6">
    <source>
        <dbReference type="ARBA" id="ARBA00022737"/>
    </source>
</evidence>
<dbReference type="PRINTS" id="PR00205">
    <property type="entry name" value="CADHERIN"/>
</dbReference>
<dbReference type="FunFam" id="2.60.40.60:FF:000006">
    <property type="entry name" value="Protocadherin alpha 2"/>
    <property type="match status" value="1"/>
</dbReference>
<keyword evidence="10 13" id="KW-0472">Membrane</keyword>
<dbReference type="FunFam" id="2.60.40.60:FF:000004">
    <property type="entry name" value="Protocadherin 1 gamma 2"/>
    <property type="match status" value="1"/>
</dbReference>
<dbReference type="InterPro" id="IPR050174">
    <property type="entry name" value="Protocadherin/Cadherin-CA"/>
</dbReference>
<feature type="chain" id="PRO_5019471419" description="Cadherin domain-containing protein" evidence="14">
    <location>
        <begin position="21"/>
        <end position="817"/>
    </location>
</feature>
<evidence type="ECO:0000256" key="9">
    <source>
        <dbReference type="ARBA" id="ARBA00022989"/>
    </source>
</evidence>
<evidence type="ECO:0000259" key="15">
    <source>
        <dbReference type="PROSITE" id="PS50268"/>
    </source>
</evidence>
<keyword evidence="6" id="KW-0677">Repeat</keyword>
<dbReference type="InterPro" id="IPR015919">
    <property type="entry name" value="Cadherin-like_sf"/>
</dbReference>
<dbReference type="FunFam" id="2.60.40.60:FF:000129">
    <property type="entry name" value="protocadherin alpha-C2 isoform X1"/>
    <property type="match status" value="1"/>
</dbReference>
<dbReference type="PANTHER" id="PTHR24028:SF236">
    <property type="entry name" value="PROTOCADHERIN GAMMA-C3"/>
    <property type="match status" value="1"/>
</dbReference>
<reference evidence="16 17" key="1">
    <citation type="journal article" date="2018" name="Nat. Ecol. Evol.">
        <title>Shark genomes provide insights into elasmobranch evolution and the origin of vertebrates.</title>
        <authorList>
            <person name="Hara Y"/>
            <person name="Yamaguchi K"/>
            <person name="Onimaru K"/>
            <person name="Kadota M"/>
            <person name="Koyanagi M"/>
            <person name="Keeley SD"/>
            <person name="Tatsumi K"/>
            <person name="Tanaka K"/>
            <person name="Motone F"/>
            <person name="Kageyama Y"/>
            <person name="Nozu R"/>
            <person name="Adachi N"/>
            <person name="Nishimura O"/>
            <person name="Nakagawa R"/>
            <person name="Tanegashima C"/>
            <person name="Kiyatake I"/>
            <person name="Matsumoto R"/>
            <person name="Murakumo K"/>
            <person name="Nishida K"/>
            <person name="Terakita A"/>
            <person name="Kuratani S"/>
            <person name="Sato K"/>
            <person name="Hyodo S Kuraku.S."/>
        </authorList>
    </citation>
    <scope>NUCLEOTIDE SEQUENCE [LARGE SCALE GENOMIC DNA]</scope>
</reference>
<evidence type="ECO:0000256" key="14">
    <source>
        <dbReference type="SAM" id="SignalP"/>
    </source>
</evidence>
<evidence type="ECO:0000313" key="16">
    <source>
        <dbReference type="EMBL" id="GCB65913.1"/>
    </source>
</evidence>
<evidence type="ECO:0000256" key="12">
    <source>
        <dbReference type="PROSITE-ProRule" id="PRU00043"/>
    </source>
</evidence>
<evidence type="ECO:0000256" key="4">
    <source>
        <dbReference type="ARBA" id="ARBA00022692"/>
    </source>
</evidence>
<feature type="signal peptide" evidence="14">
    <location>
        <begin position="1"/>
        <end position="20"/>
    </location>
</feature>
<dbReference type="PANTHER" id="PTHR24028">
    <property type="entry name" value="CADHERIN-87A"/>
    <property type="match status" value="1"/>
</dbReference>
<feature type="domain" description="Cadherin" evidence="15">
    <location>
        <begin position="560"/>
        <end position="671"/>
    </location>
</feature>
<dbReference type="SMART" id="SM00112">
    <property type="entry name" value="CA"/>
    <property type="match status" value="6"/>
</dbReference>
<evidence type="ECO:0000256" key="8">
    <source>
        <dbReference type="ARBA" id="ARBA00022889"/>
    </source>
</evidence>
<dbReference type="PROSITE" id="PS50268">
    <property type="entry name" value="CADHERIN_2"/>
    <property type="match status" value="6"/>
</dbReference>
<keyword evidence="9 13" id="KW-1133">Transmembrane helix</keyword>
<dbReference type="STRING" id="75743.A0A401NYG9"/>
<evidence type="ECO:0000256" key="5">
    <source>
        <dbReference type="ARBA" id="ARBA00022729"/>
    </source>
</evidence>
<evidence type="ECO:0000256" key="13">
    <source>
        <dbReference type="SAM" id="Phobius"/>
    </source>
</evidence>
<sequence>MKRTALSPILLCCICHFVSGQVRYSIPEELPPGTSVGNIAKDLGLELSELSDQRLRIISDPHLQYFEVNLNNGILLVNKRIDREQLCRESPTCVIPLEIVTENPVNLYRAEVEILDINDNSPSFPNGEISLDIFESASRGTRFPLEGAHDPDVGVNSIRTYQLSPNKHFVLEIQTRGERKSAELVLQDALDREKEAVHQIMLTVIDGGSPERFGTARITVAVLDANDNAPIFQQSVYTVTLSENAPVGTLAIKLNATDEDEGVNSDIEYYFSNYNPDEVRELFSLERKTGNLRVKGLIDFEEYKSFEINVVAKDQGAYAVAVHCTVLLEIEDVNDNAPEVKLTSISSRVRENSEPGTMIAVISVTDLDSGDNGKINCHIPSHLPFQLKSSFKGSFSLVTSGMLDREDVSKYNIVILCKDSGSPPLSTNKTIIIHITDINDNPPYFSQPSYRCYVMENNSPASSVFSISATDSDLDQNSLISYSIQDTRSKGVPVLSYVSISSENGTIYAQRSFDYEQMKSIQFQVLAQDGGVMSFSASVTVNMIILDQNDNAPVILSPLSQNGAHIRVPRSAYSGYLVTKVIATDADSGQNARLSYRVVQYANPGIFIAGQSSGEVRTIRQFGSHDFAAQTLVIIVQDNGYPALSTSTTIELSITDTIAEVRSDLRSVPEAEEYPSDLAFYIIISLGLITFLLMIGVIVLIAAMCHTDRGRHHANCWHLRRNNKNQDFRNPHINFQIATDSNVTSNCIEVRGTGSLCQTQSYKVPSEERTPHGTSLVFQQYGPPEYRNYVKNVDTAFSEWIGTRANNLANDTDTVRY</sequence>
<dbReference type="Pfam" id="PF08266">
    <property type="entry name" value="Cadherin_2"/>
    <property type="match status" value="1"/>
</dbReference>
<evidence type="ECO:0000256" key="1">
    <source>
        <dbReference type="ARBA" id="ARBA00003436"/>
    </source>
</evidence>
<dbReference type="FunFam" id="2.60.40.60:FF:000018">
    <property type="entry name" value="Protocadherin gamma c3"/>
    <property type="match status" value="1"/>
</dbReference>
<dbReference type="PROSITE" id="PS00232">
    <property type="entry name" value="CADHERIN_1"/>
    <property type="match status" value="2"/>
</dbReference>
<comment type="caution">
    <text evidence="16">The sequence shown here is derived from an EMBL/GenBank/DDBJ whole genome shotgun (WGS) entry which is preliminary data.</text>
</comment>
<dbReference type="Gene3D" id="2.60.40.60">
    <property type="entry name" value="Cadherins"/>
    <property type="match status" value="6"/>
</dbReference>
<dbReference type="OrthoDB" id="6252479at2759"/>
<gene>
    <name evidence="16" type="ORF">scyTo_0000492</name>
</gene>
<evidence type="ECO:0000256" key="2">
    <source>
        <dbReference type="ARBA" id="ARBA00004251"/>
    </source>
</evidence>
<feature type="transmembrane region" description="Helical" evidence="13">
    <location>
        <begin position="678"/>
        <end position="703"/>
    </location>
</feature>
<name>A0A401NYG9_SCYTO</name>
<comment type="function">
    <text evidence="1">Potential calcium-dependent cell-adhesion protein. May be involved in the establishment and maintenance of specific neuronal connections in the brain.</text>
</comment>
<feature type="domain" description="Cadherin" evidence="15">
    <location>
        <begin position="233"/>
        <end position="340"/>
    </location>
</feature>
<evidence type="ECO:0000256" key="10">
    <source>
        <dbReference type="ARBA" id="ARBA00023136"/>
    </source>
</evidence>
<keyword evidence="7 12" id="KW-0106">Calcium</keyword>
<dbReference type="EMBL" id="BFAA01000095">
    <property type="protein sequence ID" value="GCB65913.1"/>
    <property type="molecule type" value="Genomic_DNA"/>
</dbReference>
<evidence type="ECO:0000313" key="17">
    <source>
        <dbReference type="Proteomes" id="UP000288216"/>
    </source>
</evidence>
<evidence type="ECO:0000256" key="11">
    <source>
        <dbReference type="ARBA" id="ARBA00023180"/>
    </source>
</evidence>
<dbReference type="Proteomes" id="UP000288216">
    <property type="component" value="Unassembled WGS sequence"/>
</dbReference>
<proteinExistence type="predicted"/>
<feature type="domain" description="Cadherin" evidence="15">
    <location>
        <begin position="125"/>
        <end position="232"/>
    </location>
</feature>
<feature type="domain" description="Cadherin" evidence="15">
    <location>
        <begin position="341"/>
        <end position="445"/>
    </location>
</feature>
<evidence type="ECO:0000256" key="7">
    <source>
        <dbReference type="ARBA" id="ARBA00022837"/>
    </source>
</evidence>
<feature type="domain" description="Cadherin" evidence="15">
    <location>
        <begin position="446"/>
        <end position="555"/>
    </location>
</feature>
<comment type="subcellular location">
    <subcellularLocation>
        <location evidence="2">Cell membrane</location>
        <topology evidence="2">Single-pass type I membrane protein</topology>
    </subcellularLocation>
</comment>
<keyword evidence="4 13" id="KW-0812">Transmembrane</keyword>
<keyword evidence="3" id="KW-1003">Cell membrane</keyword>
<keyword evidence="5 14" id="KW-0732">Signal</keyword>
<dbReference type="SUPFAM" id="SSF49313">
    <property type="entry name" value="Cadherin-like"/>
    <property type="match status" value="6"/>
</dbReference>
<dbReference type="InterPro" id="IPR020894">
    <property type="entry name" value="Cadherin_CS"/>
</dbReference>
<dbReference type="Pfam" id="PF00028">
    <property type="entry name" value="Cadherin"/>
    <property type="match status" value="5"/>
</dbReference>
<keyword evidence="8" id="KW-0130">Cell adhesion</keyword>
<protein>
    <recommendedName>
        <fullName evidence="15">Cadherin domain-containing protein</fullName>
    </recommendedName>
</protein>
<dbReference type="CDD" id="cd11304">
    <property type="entry name" value="Cadherin_repeat"/>
    <property type="match status" value="6"/>
</dbReference>
<dbReference type="GO" id="GO:0005886">
    <property type="term" value="C:plasma membrane"/>
    <property type="evidence" value="ECO:0007669"/>
    <property type="project" value="UniProtKB-SubCell"/>
</dbReference>
<evidence type="ECO:0000256" key="3">
    <source>
        <dbReference type="ARBA" id="ARBA00022475"/>
    </source>
</evidence>
<dbReference type="FunFam" id="2.60.40.60:FF:000001">
    <property type="entry name" value="Protocadherin alpha 2"/>
    <property type="match status" value="1"/>
</dbReference>
<accession>A0A401NYG9</accession>
<feature type="domain" description="Cadherin" evidence="15">
    <location>
        <begin position="18"/>
        <end position="124"/>
    </location>
</feature>
<dbReference type="InterPro" id="IPR002126">
    <property type="entry name" value="Cadherin-like_dom"/>
</dbReference>
<organism evidence="16 17">
    <name type="scientific">Scyliorhinus torazame</name>
    <name type="common">Cloudy catshark</name>
    <name type="synonym">Catulus torazame</name>
    <dbReference type="NCBI Taxonomy" id="75743"/>
    <lineage>
        <taxon>Eukaryota</taxon>
        <taxon>Metazoa</taxon>
        <taxon>Chordata</taxon>
        <taxon>Craniata</taxon>
        <taxon>Vertebrata</taxon>
        <taxon>Chondrichthyes</taxon>
        <taxon>Elasmobranchii</taxon>
        <taxon>Galeomorphii</taxon>
        <taxon>Galeoidea</taxon>
        <taxon>Carcharhiniformes</taxon>
        <taxon>Scyliorhinidae</taxon>
        <taxon>Scyliorhinus</taxon>
    </lineage>
</organism>
<dbReference type="GO" id="GO:0005509">
    <property type="term" value="F:calcium ion binding"/>
    <property type="evidence" value="ECO:0007669"/>
    <property type="project" value="UniProtKB-UniRule"/>
</dbReference>
<dbReference type="GO" id="GO:0007156">
    <property type="term" value="P:homophilic cell adhesion via plasma membrane adhesion molecules"/>
    <property type="evidence" value="ECO:0007669"/>
    <property type="project" value="InterPro"/>
</dbReference>
<keyword evidence="11" id="KW-0325">Glycoprotein</keyword>